<dbReference type="VEuPathDB" id="TriTrypDB:ADEAN_000335000"/>
<dbReference type="InterPro" id="IPR039361">
    <property type="entry name" value="Cyclin"/>
</dbReference>
<keyword evidence="1" id="KW-0195">Cyclin</keyword>
<dbReference type="SMART" id="SM00385">
    <property type="entry name" value="CYCLIN"/>
    <property type="match status" value="1"/>
</dbReference>
<dbReference type="EMBL" id="LR877149">
    <property type="protein sequence ID" value="CAD2215892.1"/>
    <property type="molecule type" value="Genomic_DNA"/>
</dbReference>
<gene>
    <name evidence="3" type="ORF">ADEAN_000335000</name>
</gene>
<proteinExistence type="inferred from homology"/>
<dbReference type="Pfam" id="PF00134">
    <property type="entry name" value="Cyclin_N"/>
    <property type="match status" value="1"/>
</dbReference>
<sequence>MDIFAQQTEIKQTTRAMAAEWLFRCLKTTQSVRNTETFFLCMSVLDRYIGQVTIPIRQFLLAACASALLASKCEETCGIYPNTLVRNTQNSFSANDLLEAEKRIALQLDMKVQVCSSYQVASALLSEQDPPPSQKQRIIVYYILTLVTTFTHFGEYPQRYLAAAAVHISRVVCNVRSCQPSAEVAQVLPVVLNCVRQGYHGAKIGGLLYDMFAADSYQCVSTIPYESYF</sequence>
<evidence type="ECO:0000259" key="2">
    <source>
        <dbReference type="SMART" id="SM00385"/>
    </source>
</evidence>
<dbReference type="Gene3D" id="1.10.472.10">
    <property type="entry name" value="Cyclin-like"/>
    <property type="match status" value="2"/>
</dbReference>
<evidence type="ECO:0000313" key="3">
    <source>
        <dbReference type="EMBL" id="CAD2215892.1"/>
    </source>
</evidence>
<feature type="domain" description="Cyclin-like" evidence="2">
    <location>
        <begin position="20"/>
        <end position="106"/>
    </location>
</feature>
<protein>
    <submittedName>
        <fullName evidence="3">Cyclin, N-terminal domain containing protein, putative</fullName>
    </submittedName>
</protein>
<dbReference type="InterPro" id="IPR006671">
    <property type="entry name" value="Cyclin_N"/>
</dbReference>
<organism evidence="3 4">
    <name type="scientific">Angomonas deanei</name>
    <dbReference type="NCBI Taxonomy" id="59799"/>
    <lineage>
        <taxon>Eukaryota</taxon>
        <taxon>Discoba</taxon>
        <taxon>Euglenozoa</taxon>
        <taxon>Kinetoplastea</taxon>
        <taxon>Metakinetoplastina</taxon>
        <taxon>Trypanosomatida</taxon>
        <taxon>Trypanosomatidae</taxon>
        <taxon>Strigomonadinae</taxon>
        <taxon>Angomonas</taxon>
    </lineage>
</organism>
<reference evidence="3 4" key="1">
    <citation type="submission" date="2020-08" db="EMBL/GenBank/DDBJ databases">
        <authorList>
            <person name="Newling K."/>
            <person name="Davey J."/>
            <person name="Forrester S."/>
        </authorList>
    </citation>
    <scope>NUCLEOTIDE SEQUENCE [LARGE SCALE GENOMIC DNA]</scope>
    <source>
        <strain evidence="4">Crithidia deanei Carvalho (ATCC PRA-265)</strain>
    </source>
</reference>
<comment type="similarity">
    <text evidence="1">Belongs to the cyclin family.</text>
</comment>
<evidence type="ECO:0000256" key="1">
    <source>
        <dbReference type="RuleBase" id="RU000383"/>
    </source>
</evidence>
<dbReference type="Proteomes" id="UP000515908">
    <property type="component" value="Chromosome 05"/>
</dbReference>
<accession>A0A7G2CCQ6</accession>
<name>A0A7G2CCQ6_9TRYP</name>
<dbReference type="InterPro" id="IPR013763">
    <property type="entry name" value="Cyclin-like_dom"/>
</dbReference>
<keyword evidence="4" id="KW-1185">Reference proteome</keyword>
<evidence type="ECO:0000313" key="4">
    <source>
        <dbReference type="Proteomes" id="UP000515908"/>
    </source>
</evidence>
<dbReference type="PANTHER" id="PTHR10177">
    <property type="entry name" value="CYCLINS"/>
    <property type="match status" value="1"/>
</dbReference>
<dbReference type="AlphaFoldDB" id="A0A7G2CCQ6"/>
<dbReference type="SUPFAM" id="SSF47954">
    <property type="entry name" value="Cyclin-like"/>
    <property type="match status" value="1"/>
</dbReference>
<dbReference type="InterPro" id="IPR036915">
    <property type="entry name" value="Cyclin-like_sf"/>
</dbReference>